<dbReference type="SFLD" id="SFLDS00019">
    <property type="entry name" value="Glutathione_Transferase_(cytos"/>
    <property type="match status" value="1"/>
</dbReference>
<dbReference type="PROSITE" id="PS50404">
    <property type="entry name" value="GST_NTER"/>
    <property type="match status" value="1"/>
</dbReference>
<dbReference type="PANTHER" id="PTHR44051:SF8">
    <property type="entry name" value="GLUTATHIONE S-TRANSFERASE GSTA"/>
    <property type="match status" value="1"/>
</dbReference>
<gene>
    <name evidence="3" type="ORF">SAMN04488568_1243</name>
</gene>
<dbReference type="Proteomes" id="UP000199759">
    <property type="component" value="Unassembled WGS sequence"/>
</dbReference>
<organism evidence="3 4">
    <name type="scientific">Maricaulis salignorans</name>
    <dbReference type="NCBI Taxonomy" id="144026"/>
    <lineage>
        <taxon>Bacteria</taxon>
        <taxon>Pseudomonadati</taxon>
        <taxon>Pseudomonadota</taxon>
        <taxon>Alphaproteobacteria</taxon>
        <taxon>Maricaulales</taxon>
        <taxon>Maricaulaceae</taxon>
        <taxon>Maricaulis</taxon>
    </lineage>
</organism>
<dbReference type="Gene3D" id="1.20.1050.10">
    <property type="match status" value="1"/>
</dbReference>
<dbReference type="RefSeq" id="WP_091771783.1">
    <property type="nucleotide sequence ID" value="NZ_FNHG01000024.1"/>
</dbReference>
<dbReference type="SFLD" id="SFLDG00358">
    <property type="entry name" value="Main_(cytGST)"/>
    <property type="match status" value="1"/>
</dbReference>
<dbReference type="OrthoDB" id="9794721at2"/>
<proteinExistence type="predicted"/>
<dbReference type="InterPro" id="IPR004045">
    <property type="entry name" value="Glutathione_S-Trfase_N"/>
</dbReference>
<dbReference type="PROSITE" id="PS50405">
    <property type="entry name" value="GST_CTER"/>
    <property type="match status" value="1"/>
</dbReference>
<name>A0A1G9WCU0_9PROT</name>
<dbReference type="CDD" id="cd00299">
    <property type="entry name" value="GST_C_family"/>
    <property type="match status" value="1"/>
</dbReference>
<reference evidence="3 4" key="1">
    <citation type="submission" date="2016-10" db="EMBL/GenBank/DDBJ databases">
        <authorList>
            <person name="de Groot N.N."/>
        </authorList>
    </citation>
    <scope>NUCLEOTIDE SEQUENCE [LARGE SCALE GENOMIC DNA]</scope>
    <source>
        <strain evidence="3 4">DSM 16077</strain>
    </source>
</reference>
<evidence type="ECO:0000259" key="2">
    <source>
        <dbReference type="PROSITE" id="PS50405"/>
    </source>
</evidence>
<dbReference type="CDD" id="cd00570">
    <property type="entry name" value="GST_N_family"/>
    <property type="match status" value="1"/>
</dbReference>
<dbReference type="Gene3D" id="3.40.30.10">
    <property type="entry name" value="Glutaredoxin"/>
    <property type="match status" value="1"/>
</dbReference>
<evidence type="ECO:0000313" key="4">
    <source>
        <dbReference type="Proteomes" id="UP000199759"/>
    </source>
</evidence>
<accession>A0A1G9WCU0</accession>
<dbReference type="GO" id="GO:0016740">
    <property type="term" value="F:transferase activity"/>
    <property type="evidence" value="ECO:0007669"/>
    <property type="project" value="UniProtKB-KW"/>
</dbReference>
<dbReference type="EMBL" id="FNHG01000024">
    <property type="protein sequence ID" value="SDM82031.1"/>
    <property type="molecule type" value="Genomic_DNA"/>
</dbReference>
<protein>
    <submittedName>
        <fullName evidence="3">Glutathione S-transferase</fullName>
    </submittedName>
</protein>
<dbReference type="Pfam" id="PF13409">
    <property type="entry name" value="GST_N_2"/>
    <property type="match status" value="1"/>
</dbReference>
<feature type="domain" description="GST C-terminal" evidence="2">
    <location>
        <begin position="87"/>
        <end position="216"/>
    </location>
</feature>
<evidence type="ECO:0000259" key="1">
    <source>
        <dbReference type="PROSITE" id="PS50404"/>
    </source>
</evidence>
<dbReference type="PANTHER" id="PTHR44051">
    <property type="entry name" value="GLUTATHIONE S-TRANSFERASE-RELATED"/>
    <property type="match status" value="1"/>
</dbReference>
<dbReference type="InterPro" id="IPR036282">
    <property type="entry name" value="Glutathione-S-Trfase_C_sf"/>
</dbReference>
<dbReference type="SUPFAM" id="SSF47616">
    <property type="entry name" value="GST C-terminal domain-like"/>
    <property type="match status" value="1"/>
</dbReference>
<sequence length="225" mass="25718">MRVLHFWPLDPFSRQVRVALDEKSLKHQLQLETPWEHADHLQSLNPAGTTPVLVDESGGGRRVIIETRAILEYLEETSPSPCLLPGGPADRAEARRLMDWFDRKFDGEVNAYLLHEKLEKRVQGLGSPDPAAIRQGREHLRWHLDHMAWLLESRDGLAGPRYTLADIAAAAHLSCVDYLGDVPWDEFEPVKQWYLRVKCRPAFRGLLTDKLPGTQPSEHYADLDF</sequence>
<keyword evidence="3" id="KW-0808">Transferase</keyword>
<dbReference type="SUPFAM" id="SSF52833">
    <property type="entry name" value="Thioredoxin-like"/>
    <property type="match status" value="1"/>
</dbReference>
<evidence type="ECO:0000313" key="3">
    <source>
        <dbReference type="EMBL" id="SDM82031.1"/>
    </source>
</evidence>
<keyword evidence="4" id="KW-1185">Reference proteome</keyword>
<dbReference type="InterPro" id="IPR010987">
    <property type="entry name" value="Glutathione-S-Trfase_C-like"/>
</dbReference>
<dbReference type="STRING" id="144026.SAMN04488568_1243"/>
<dbReference type="InterPro" id="IPR036249">
    <property type="entry name" value="Thioredoxin-like_sf"/>
</dbReference>
<feature type="domain" description="GST N-terminal" evidence="1">
    <location>
        <begin position="1"/>
        <end position="82"/>
    </location>
</feature>
<dbReference type="InterPro" id="IPR040079">
    <property type="entry name" value="Glutathione_S-Trfase"/>
</dbReference>
<dbReference type="AlphaFoldDB" id="A0A1G9WCU0"/>